<evidence type="ECO:0000313" key="12">
    <source>
        <dbReference type="Proteomes" id="UP001430614"/>
    </source>
</evidence>
<evidence type="ECO:0000256" key="3">
    <source>
        <dbReference type="ARBA" id="ARBA00022448"/>
    </source>
</evidence>
<reference evidence="11 12" key="1">
    <citation type="submission" date="2021-11" db="EMBL/GenBank/DDBJ databases">
        <authorList>
            <person name="Oh E.-T."/>
            <person name="Kim S.-B."/>
        </authorList>
    </citation>
    <scope>NUCLEOTIDE SEQUENCE [LARGE SCALE GENOMIC DNA]</scope>
    <source>
        <strain evidence="11 12">MMS20-SJTN17</strain>
    </source>
</reference>
<dbReference type="PROSITE" id="PS00217">
    <property type="entry name" value="SUGAR_TRANSPORT_2"/>
    <property type="match status" value="1"/>
</dbReference>
<protein>
    <submittedName>
        <fullName evidence="11">MFS transporter</fullName>
    </submittedName>
</protein>
<feature type="transmembrane region" description="Helical" evidence="9">
    <location>
        <begin position="408"/>
        <end position="428"/>
    </location>
</feature>
<keyword evidence="5 9" id="KW-0812">Transmembrane</keyword>
<dbReference type="Gene3D" id="1.20.1250.20">
    <property type="entry name" value="MFS general substrate transporter like domains"/>
    <property type="match status" value="2"/>
</dbReference>
<feature type="domain" description="Major facilitator superfamily (MFS) profile" evidence="10">
    <location>
        <begin position="28"/>
        <end position="433"/>
    </location>
</feature>
<proteinExistence type="inferred from homology"/>
<keyword evidence="8 9" id="KW-0472">Membrane</keyword>
<gene>
    <name evidence="11" type="ORF">LJ655_15620</name>
</gene>
<feature type="transmembrane region" description="Helical" evidence="9">
    <location>
        <begin position="28"/>
        <end position="54"/>
    </location>
</feature>
<dbReference type="PANTHER" id="PTHR43528:SF3">
    <property type="entry name" value="CITRATE-PROTON SYMPORTER"/>
    <property type="match status" value="1"/>
</dbReference>
<evidence type="ECO:0000256" key="4">
    <source>
        <dbReference type="ARBA" id="ARBA00022475"/>
    </source>
</evidence>
<evidence type="ECO:0000256" key="7">
    <source>
        <dbReference type="ARBA" id="ARBA00022989"/>
    </source>
</evidence>
<dbReference type="InterPro" id="IPR036259">
    <property type="entry name" value="MFS_trans_sf"/>
</dbReference>
<comment type="caution">
    <text evidence="11">The sequence shown here is derived from an EMBL/GenBank/DDBJ whole genome shotgun (WGS) entry which is preliminary data.</text>
</comment>
<name>A0ABS8KFZ1_9BURK</name>
<feature type="transmembrane region" description="Helical" evidence="9">
    <location>
        <begin position="200"/>
        <end position="219"/>
    </location>
</feature>
<evidence type="ECO:0000256" key="2">
    <source>
        <dbReference type="ARBA" id="ARBA00008240"/>
    </source>
</evidence>
<feature type="transmembrane region" description="Helical" evidence="9">
    <location>
        <begin position="378"/>
        <end position="402"/>
    </location>
</feature>
<evidence type="ECO:0000256" key="5">
    <source>
        <dbReference type="ARBA" id="ARBA00022692"/>
    </source>
</evidence>
<feature type="transmembrane region" description="Helical" evidence="9">
    <location>
        <begin position="315"/>
        <end position="337"/>
    </location>
</feature>
<dbReference type="EMBL" id="JAJITC010000007">
    <property type="protein sequence ID" value="MCC8403302.1"/>
    <property type="molecule type" value="Genomic_DNA"/>
</dbReference>
<dbReference type="InterPro" id="IPR011701">
    <property type="entry name" value="MFS"/>
</dbReference>
<keyword evidence="7 9" id="KW-1133">Transmembrane helix</keyword>
<dbReference type="PANTHER" id="PTHR43528">
    <property type="entry name" value="ALPHA-KETOGLUTARATE PERMEASE"/>
    <property type="match status" value="1"/>
</dbReference>
<dbReference type="RefSeq" id="WP_230562153.1">
    <property type="nucleotide sequence ID" value="NZ_JAJITC010000007.1"/>
</dbReference>
<organism evidence="11 12">
    <name type="scientific">Paraburkholderia translucens</name>
    <dbReference type="NCBI Taxonomy" id="2886945"/>
    <lineage>
        <taxon>Bacteria</taxon>
        <taxon>Pseudomonadati</taxon>
        <taxon>Pseudomonadota</taxon>
        <taxon>Betaproteobacteria</taxon>
        <taxon>Burkholderiales</taxon>
        <taxon>Burkholderiaceae</taxon>
        <taxon>Paraburkholderia</taxon>
    </lineage>
</organism>
<keyword evidence="3" id="KW-0813">Transport</keyword>
<evidence type="ECO:0000259" key="10">
    <source>
        <dbReference type="PROSITE" id="PS50850"/>
    </source>
</evidence>
<dbReference type="InterPro" id="IPR020846">
    <property type="entry name" value="MFS_dom"/>
</dbReference>
<dbReference type="PROSITE" id="PS50850">
    <property type="entry name" value="MFS"/>
    <property type="match status" value="1"/>
</dbReference>
<keyword evidence="4" id="KW-1003">Cell membrane</keyword>
<dbReference type="Pfam" id="PF07690">
    <property type="entry name" value="MFS_1"/>
    <property type="match status" value="1"/>
</dbReference>
<dbReference type="InterPro" id="IPR005829">
    <property type="entry name" value="Sugar_transporter_CS"/>
</dbReference>
<comment type="similarity">
    <text evidence="2">Belongs to the major facilitator superfamily. Metabolite:H+ Symporter (MHS) family (TC 2.A.1.6) family.</text>
</comment>
<keyword evidence="12" id="KW-1185">Reference proteome</keyword>
<feature type="transmembrane region" description="Helical" evidence="9">
    <location>
        <begin position="248"/>
        <end position="269"/>
    </location>
</feature>
<comment type="subcellular location">
    <subcellularLocation>
        <location evidence="1">Cell membrane</location>
        <topology evidence="1">Multi-pass membrane protein</topology>
    </subcellularLocation>
</comment>
<dbReference type="SUPFAM" id="SSF103473">
    <property type="entry name" value="MFS general substrate transporter"/>
    <property type="match status" value="1"/>
</dbReference>
<accession>A0ABS8KFZ1</accession>
<sequence length="434" mass="46393">MKISSSTNAPPHIQIPVRTANTAMQRRVIVATALGNALEIFDFTVYSFFAALIGKLFFPVDGRYGSLLLSFATFGVGFVIRPIGGIVLGAYADRRGRKAAMTPTILLMALGTAIIGLTPTYAQIGLAAPLLIVGARLLQGFSAGGEVGVSTTFLMESAAPGTRGYLVSWQMASQGASALAGALCGFVLTHVLPADALESWGWRVPFLLGLIIGPVGLYIRRHLNETHHALPVSDSRVVERARYDVRRLVLGTLLMLGGTSSMYIVVLYLPSYLMTVVHLSAANAFLPSGVAGLILMMGSPLCGKLTDRLKRRKPILYVTSVAGLLVLYPAFAVMLRAPAMTTILPGVAIIIVLKVLSSPGGFLLLMESFPREIRGRSLGIIYSLGVTLFGGFAPFTVTWLLSVTKNPYAPIWYMGACGLISLIALMMFDEHVAD</sequence>
<dbReference type="InterPro" id="IPR051084">
    <property type="entry name" value="H+-coupled_symporters"/>
</dbReference>
<evidence type="ECO:0000256" key="9">
    <source>
        <dbReference type="SAM" id="Phobius"/>
    </source>
</evidence>
<evidence type="ECO:0000256" key="1">
    <source>
        <dbReference type="ARBA" id="ARBA00004651"/>
    </source>
</evidence>
<feature type="transmembrane region" description="Helical" evidence="9">
    <location>
        <begin position="343"/>
        <end position="366"/>
    </location>
</feature>
<feature type="transmembrane region" description="Helical" evidence="9">
    <location>
        <begin position="281"/>
        <end position="303"/>
    </location>
</feature>
<dbReference type="Proteomes" id="UP001430614">
    <property type="component" value="Unassembled WGS sequence"/>
</dbReference>
<feature type="transmembrane region" description="Helical" evidence="9">
    <location>
        <begin position="104"/>
        <end position="124"/>
    </location>
</feature>
<evidence type="ECO:0000256" key="8">
    <source>
        <dbReference type="ARBA" id="ARBA00023136"/>
    </source>
</evidence>
<keyword evidence="6" id="KW-0769">Symport</keyword>
<evidence type="ECO:0000313" key="11">
    <source>
        <dbReference type="EMBL" id="MCC8403302.1"/>
    </source>
</evidence>
<evidence type="ECO:0000256" key="6">
    <source>
        <dbReference type="ARBA" id="ARBA00022847"/>
    </source>
</evidence>
<feature type="transmembrane region" description="Helical" evidence="9">
    <location>
        <begin position="66"/>
        <end position="92"/>
    </location>
</feature>